<dbReference type="InterPro" id="IPR056783">
    <property type="entry name" value="PSF1_C"/>
</dbReference>
<dbReference type="VGNC" id="VGNC:73025">
    <property type="gene designation" value="GINS1"/>
</dbReference>
<feature type="compositionally biased region" description="Low complexity" evidence="11">
    <location>
        <begin position="73"/>
        <end position="83"/>
    </location>
</feature>
<dbReference type="STRING" id="9544.ENSMMUP00000065555"/>
<feature type="region of interest" description="Disordered" evidence="11">
    <location>
        <begin position="1"/>
        <end position="232"/>
    </location>
</feature>
<dbReference type="Gene3D" id="1.20.58.1030">
    <property type="match status" value="1"/>
</dbReference>
<reference evidence="14" key="4">
    <citation type="submission" date="2025-09" db="UniProtKB">
        <authorList>
            <consortium name="Ensembl"/>
        </authorList>
    </citation>
    <scope>IDENTIFICATION</scope>
    <source>
        <strain evidence="14">17573</strain>
    </source>
</reference>
<name>A0A5F7ZLQ9_MACMU</name>
<evidence type="ECO:0000256" key="6">
    <source>
        <dbReference type="ARBA" id="ARBA00022705"/>
    </source>
</evidence>
<evidence type="ECO:0000313" key="14">
    <source>
        <dbReference type="Ensembl" id="ENSMMUP00000065555.1"/>
    </source>
</evidence>
<feature type="compositionally biased region" description="Low complexity" evidence="11">
    <location>
        <begin position="193"/>
        <end position="213"/>
    </location>
</feature>
<dbReference type="Bgee" id="ENSMMUG00000002397">
    <property type="expression patterns" value="Expressed in primary visual cortex and 21 other cell types or tissues"/>
</dbReference>
<dbReference type="CDD" id="cd11710">
    <property type="entry name" value="GINS_A_psf1"/>
    <property type="match status" value="1"/>
</dbReference>
<evidence type="ECO:0000256" key="2">
    <source>
        <dbReference type="ARBA" id="ARBA00004286"/>
    </source>
</evidence>
<comment type="similarity">
    <text evidence="3 10">Belongs to the GINS1/PSF1 family.</text>
</comment>
<feature type="region of interest" description="Disordered" evidence="11">
    <location>
        <begin position="250"/>
        <end position="286"/>
    </location>
</feature>
<dbReference type="GO" id="GO:0000811">
    <property type="term" value="C:GINS complex"/>
    <property type="evidence" value="ECO:0000318"/>
    <property type="project" value="GO_Central"/>
</dbReference>
<keyword evidence="6 10" id="KW-0235">DNA replication</keyword>
<evidence type="ECO:0000256" key="10">
    <source>
        <dbReference type="RuleBase" id="RU368085"/>
    </source>
</evidence>
<dbReference type="GeneTree" id="ENSGT00390000013968"/>
<accession>A0A5F7ZLQ9</accession>
<evidence type="ECO:0000259" key="13">
    <source>
        <dbReference type="Pfam" id="PF24997"/>
    </source>
</evidence>
<dbReference type="InParanoid" id="A0A5F7ZLQ9"/>
<evidence type="ECO:0000259" key="12">
    <source>
        <dbReference type="Pfam" id="PF05916"/>
    </source>
</evidence>
<evidence type="ECO:0000256" key="9">
    <source>
        <dbReference type="ARBA" id="ARBA00065051"/>
    </source>
</evidence>
<dbReference type="SUPFAM" id="SSF158573">
    <property type="entry name" value="GINS helical bundle-like"/>
    <property type="match status" value="1"/>
</dbReference>
<evidence type="ECO:0000256" key="3">
    <source>
        <dbReference type="ARBA" id="ARBA00006677"/>
    </source>
</evidence>
<dbReference type="VEuPathDB" id="HostDB:ENSMMUG00000002397"/>
<feature type="compositionally biased region" description="Pro residues" evidence="11">
    <location>
        <begin position="122"/>
        <end position="138"/>
    </location>
</feature>
<gene>
    <name evidence="14 16" type="primary">GINS1</name>
</gene>
<dbReference type="SMR" id="A0A5F7ZLQ9"/>
<evidence type="ECO:0000256" key="11">
    <source>
        <dbReference type="SAM" id="MobiDB-lite"/>
    </source>
</evidence>
<evidence type="ECO:0000256" key="5">
    <source>
        <dbReference type="ARBA" id="ARBA00022454"/>
    </source>
</evidence>
<feature type="domain" description="GINS subunit" evidence="12">
    <location>
        <begin position="304"/>
        <end position="388"/>
    </location>
</feature>
<protein>
    <recommendedName>
        <fullName evidence="4 10">DNA replication complex GINS protein PSF1</fullName>
    </recommendedName>
</protein>
<reference evidence="14" key="3">
    <citation type="submission" date="2025-08" db="UniProtKB">
        <authorList>
            <consortium name="Ensembl"/>
        </authorList>
    </citation>
    <scope>IDENTIFICATION</scope>
    <source>
        <strain evidence="14">17573</strain>
    </source>
</reference>
<feature type="domain" description="DNA replication complex GINS protein PSF1 C-terminal" evidence="13">
    <location>
        <begin position="404"/>
        <end position="455"/>
    </location>
</feature>
<dbReference type="GO" id="GO:1902983">
    <property type="term" value="P:DNA strand elongation involved in mitotic DNA replication"/>
    <property type="evidence" value="ECO:0000318"/>
    <property type="project" value="GO_Central"/>
</dbReference>
<comment type="function">
    <text evidence="8 10">Required for correct functioning of the GINS complex, a complex that plays an essential role in the initiation of DNA replication, and progression of DNA replication forks. GINS complex is a core component of CDC45-MCM-GINS (CMG) helicase, the molecular machine that unwinds template DNA during replication, and around which the replisome is built.</text>
</comment>
<dbReference type="Ensembl" id="ENSMMUT00000096260.1">
    <property type="protein sequence ID" value="ENSMMUP00000065555.1"/>
    <property type="gene ID" value="ENSMMUG00000002397.3"/>
</dbReference>
<organism evidence="14 15">
    <name type="scientific">Macaca mulatta</name>
    <name type="common">Rhesus macaque</name>
    <dbReference type="NCBI Taxonomy" id="9544"/>
    <lineage>
        <taxon>Eukaryota</taxon>
        <taxon>Metazoa</taxon>
        <taxon>Chordata</taxon>
        <taxon>Craniata</taxon>
        <taxon>Vertebrata</taxon>
        <taxon>Euteleostomi</taxon>
        <taxon>Mammalia</taxon>
        <taxon>Eutheria</taxon>
        <taxon>Euarchontoglires</taxon>
        <taxon>Primates</taxon>
        <taxon>Haplorrhini</taxon>
        <taxon>Catarrhini</taxon>
        <taxon>Cercopithecidae</taxon>
        <taxon>Cercopithecinae</taxon>
        <taxon>Macaca</taxon>
    </lineage>
</organism>
<dbReference type="ExpressionAtlas" id="A0A5F7ZLQ9">
    <property type="expression patterns" value="baseline"/>
</dbReference>
<evidence type="ECO:0000313" key="15">
    <source>
        <dbReference type="Proteomes" id="UP000006718"/>
    </source>
</evidence>
<keyword evidence="15" id="KW-1185">Reference proteome</keyword>
<evidence type="ECO:0000256" key="8">
    <source>
        <dbReference type="ARBA" id="ARBA00045258"/>
    </source>
</evidence>
<reference evidence="14" key="2">
    <citation type="submission" date="2019-01" db="EMBL/GenBank/DDBJ databases">
        <authorList>
            <person name="Graves T."/>
            <person name="Eichler E.E."/>
            <person name="Wilson R.K."/>
        </authorList>
    </citation>
    <scope>NUCLEOTIDE SEQUENCE [LARGE SCALE GENOMIC DNA]</scope>
    <source>
        <strain evidence="14">17573</strain>
    </source>
</reference>
<sequence>MRDTSAQPGGRRSGGRSPWVGLGGAGAPCGTHLRQVSPPSAKPHLPSARFIPASAAQRGSAAPVPVRRRFCFRRQSASSAAAAEPEEDEPAAAQRSCSKATGSVRFLMPRPTGPAADGARWPHPPPAPQCRRSQPPPLTAAATRSPEPGARNPQLLTSQPRPRRPLLTSGGGPPATPANQRRAPAGPAPGPAPATSSRVPRGARPASSAPPAAILWEGRQSRSGASSAGQGSGLHRDAAAALARALGVRSTHSLSCPGSVTRKGWPSEPDPQRRAPRASANGNPEEDGLRQVLEEMKALYEQNQSDVNEAKSGGRSDLIPTIKFRHCSLLRNRRCTVAYLYDRLLRIRALRWEYGSILPNALRFHMSAEEMEWFNNYKRSLATYMRSLGGDEGLDITQDVKPPKSLYIEVRCLKDYGEFEVDDGTSVLLKKNSQHFLPRWKCEQLIRQGVLEHILS</sequence>
<dbReference type="CDD" id="cd21696">
    <property type="entry name" value="GINS_B_Psf1"/>
    <property type="match status" value="1"/>
</dbReference>
<dbReference type="PANTHER" id="PTHR12914">
    <property type="entry name" value="PARTNER OF SLD5"/>
    <property type="match status" value="1"/>
</dbReference>
<keyword evidence="7 10" id="KW-0539">Nucleus</keyword>
<dbReference type="InterPro" id="IPR005339">
    <property type="entry name" value="GINS_Psf1"/>
</dbReference>
<evidence type="ECO:0000313" key="16">
    <source>
        <dbReference type="VGNC" id="VGNC:73025"/>
    </source>
</evidence>
<dbReference type="FunFam" id="1.20.58.1030:FF:000001">
    <property type="entry name" value="DNA replication complex GINS protein PSF1"/>
    <property type="match status" value="1"/>
</dbReference>
<evidence type="ECO:0000256" key="7">
    <source>
        <dbReference type="ARBA" id="ARBA00023242"/>
    </source>
</evidence>
<comment type="subunit">
    <text evidence="9 10">Component of the GINS complex which is a heterotetramer of GINS1, GINS2, GINS3 and GINS4. Forms a stable subcomplex with GINS4. GINS complex interacts with DNA primase in vitro. Component of the CMG helicase complex, a hexameric ring of related MCM2-7 subunits stabilized by CDC45 and the tetrameric GINS complex.</text>
</comment>
<dbReference type="PANTHER" id="PTHR12914:SF2">
    <property type="entry name" value="DNA REPLICATION COMPLEX GINS PROTEIN PSF1"/>
    <property type="match status" value="1"/>
</dbReference>
<dbReference type="InterPro" id="IPR021151">
    <property type="entry name" value="GINS_A"/>
</dbReference>
<dbReference type="Pfam" id="PF05916">
    <property type="entry name" value="Sld5"/>
    <property type="match status" value="1"/>
</dbReference>
<dbReference type="AlphaFoldDB" id="A0A5F7ZLQ9"/>
<evidence type="ECO:0000256" key="4">
    <source>
        <dbReference type="ARBA" id="ARBA00015143"/>
    </source>
</evidence>
<evidence type="ECO:0000256" key="1">
    <source>
        <dbReference type="ARBA" id="ARBA00004123"/>
    </source>
</evidence>
<proteinExistence type="inferred from homology"/>
<dbReference type="Pfam" id="PF24997">
    <property type="entry name" value="PSF1_C"/>
    <property type="match status" value="1"/>
</dbReference>
<dbReference type="InterPro" id="IPR036224">
    <property type="entry name" value="GINS_bundle-like_dom_sf"/>
</dbReference>
<keyword evidence="5" id="KW-0158">Chromosome</keyword>
<comment type="subcellular location">
    <subcellularLocation>
        <location evidence="2">Chromosome</location>
    </subcellularLocation>
    <subcellularLocation>
        <location evidence="1 10">Nucleus</location>
    </subcellularLocation>
</comment>
<dbReference type="Proteomes" id="UP000006718">
    <property type="component" value="Chromosome 10"/>
</dbReference>
<reference evidence="15" key="1">
    <citation type="journal article" date="2007" name="Science">
        <title>Evolutionary and biomedical insights from the rhesus macaque genome.</title>
        <authorList>
            <person name="Gibbs R.A."/>
            <person name="Rogers J."/>
            <person name="Katze M.G."/>
            <person name="Bumgarner R."/>
            <person name="Weinstock G.M."/>
            <person name="Mardis E.R."/>
            <person name="Remington K.A."/>
            <person name="Strausberg R.L."/>
            <person name="Venter J.C."/>
            <person name="Wilson R.K."/>
            <person name="Batzer M.A."/>
            <person name="Bustamante C.D."/>
            <person name="Eichler E.E."/>
            <person name="Hahn M.W."/>
            <person name="Hardison R.C."/>
            <person name="Makova K.D."/>
            <person name="Miller W."/>
            <person name="Milosavljevic A."/>
            <person name="Palermo R.E."/>
            <person name="Siepel A."/>
            <person name="Sikela J.M."/>
            <person name="Attaway T."/>
            <person name="Bell S."/>
            <person name="Bernard K.E."/>
            <person name="Buhay C.J."/>
            <person name="Chandrabose M.N."/>
            <person name="Dao M."/>
            <person name="Davis C."/>
            <person name="Delehaunty K.D."/>
            <person name="Ding Y."/>
            <person name="Dinh H.H."/>
            <person name="Dugan-Rocha S."/>
            <person name="Fulton L.A."/>
            <person name="Gabisi R.A."/>
            <person name="Garner T.T."/>
            <person name="Godfrey J."/>
            <person name="Hawes A.C."/>
            <person name="Hernandez J."/>
            <person name="Hines S."/>
            <person name="Holder M."/>
            <person name="Hume J."/>
            <person name="Jhangiani S.N."/>
            <person name="Joshi V."/>
            <person name="Khan Z.M."/>
            <person name="Kirkness E.F."/>
            <person name="Cree A."/>
            <person name="Fowler R.G."/>
            <person name="Lee S."/>
            <person name="Lewis L.R."/>
            <person name="Li Z."/>
            <person name="Liu Y.-S."/>
            <person name="Moore S.M."/>
            <person name="Muzny D."/>
            <person name="Nazareth L.V."/>
            <person name="Ngo D.N."/>
            <person name="Okwuonu G.O."/>
            <person name="Pai G."/>
            <person name="Parker D."/>
            <person name="Paul H.A."/>
            <person name="Pfannkoch C."/>
            <person name="Pohl C.S."/>
            <person name="Rogers Y.-H.C."/>
            <person name="Ruiz S.J."/>
            <person name="Sabo A."/>
            <person name="Santibanez J."/>
            <person name="Schneider B.W."/>
            <person name="Smith S.M."/>
            <person name="Sodergren E."/>
            <person name="Svatek A.F."/>
            <person name="Utterback T.R."/>
            <person name="Vattathil S."/>
            <person name="Warren W."/>
            <person name="White C.S."/>
            <person name="Chinwalla A.T."/>
            <person name="Feng Y."/>
            <person name="Halpern A.L."/>
            <person name="Hillier L.W."/>
            <person name="Huang X."/>
            <person name="Minx P."/>
            <person name="Nelson J.O."/>
            <person name="Pepin K.H."/>
            <person name="Qin X."/>
            <person name="Sutton G.G."/>
            <person name="Venter E."/>
            <person name="Walenz B.P."/>
            <person name="Wallis J.W."/>
            <person name="Worley K.C."/>
            <person name="Yang S.-P."/>
            <person name="Jones S.M."/>
            <person name="Marra M.A."/>
            <person name="Rocchi M."/>
            <person name="Schein J.E."/>
            <person name="Baertsch R."/>
            <person name="Clarke L."/>
            <person name="Csuros M."/>
            <person name="Glasscock J."/>
            <person name="Harris R.A."/>
            <person name="Havlak P."/>
            <person name="Jackson A.R."/>
            <person name="Jiang H."/>
            <person name="Liu Y."/>
            <person name="Messina D.N."/>
            <person name="Shen Y."/>
            <person name="Song H.X.-Z."/>
            <person name="Wylie T."/>
            <person name="Zhang L."/>
            <person name="Birney E."/>
            <person name="Han K."/>
            <person name="Konkel M.K."/>
            <person name="Lee J."/>
            <person name="Smit A.F.A."/>
            <person name="Ullmer B."/>
            <person name="Wang H."/>
            <person name="Xing J."/>
            <person name="Burhans R."/>
            <person name="Cheng Z."/>
            <person name="Karro J.E."/>
            <person name="Ma J."/>
            <person name="Raney B."/>
            <person name="She X."/>
            <person name="Cox M.J."/>
            <person name="Demuth J.P."/>
            <person name="Dumas L.J."/>
            <person name="Han S.-G."/>
            <person name="Hopkins J."/>
            <person name="Karimpour-Fard A."/>
            <person name="Kim Y.H."/>
            <person name="Pollack J.R."/>
            <person name="Vinar T."/>
            <person name="Addo-Quaye C."/>
            <person name="Degenhardt J."/>
            <person name="Denby A."/>
            <person name="Hubisz M.J."/>
            <person name="Indap A."/>
            <person name="Kosiol C."/>
            <person name="Lahn B.T."/>
            <person name="Lawson H.A."/>
            <person name="Marklein A."/>
            <person name="Nielsen R."/>
            <person name="Vallender E.J."/>
            <person name="Clark A.G."/>
            <person name="Ferguson B."/>
            <person name="Hernandez R.D."/>
            <person name="Hirani K."/>
            <person name="Kehrer-Sawatzki H."/>
            <person name="Kolb J."/>
            <person name="Patil S."/>
            <person name="Pu L.-L."/>
            <person name="Ren Y."/>
            <person name="Smith D.G."/>
            <person name="Wheeler D.A."/>
            <person name="Schenck I."/>
            <person name="Ball E.V."/>
            <person name="Chen R."/>
            <person name="Cooper D.N."/>
            <person name="Giardine B."/>
            <person name="Hsu F."/>
            <person name="Kent W.J."/>
            <person name="Lesk A."/>
            <person name="Nelson D.L."/>
            <person name="O'brien W.E."/>
            <person name="Pruefer K."/>
            <person name="Stenson P.D."/>
            <person name="Wallace J.C."/>
            <person name="Ke H."/>
            <person name="Liu X.-M."/>
            <person name="Wang P."/>
            <person name="Xiang A.P."/>
            <person name="Yang F."/>
            <person name="Barber G.P."/>
            <person name="Haussler D."/>
            <person name="Karolchik D."/>
            <person name="Kern A.D."/>
            <person name="Kuhn R.M."/>
            <person name="Smith K.E."/>
            <person name="Zwieg A.S."/>
        </authorList>
    </citation>
    <scope>NUCLEOTIDE SEQUENCE [LARGE SCALE GENOMIC DNA]</scope>
    <source>
        <strain evidence="15">17573</strain>
    </source>
</reference>